<dbReference type="Gramene" id="ONI01951">
    <property type="protein sequence ID" value="ONI01951"/>
    <property type="gene ID" value="PRUPE_6G168600"/>
</dbReference>
<gene>
    <name evidence="3" type="ORF">PRUPE_6G168600</name>
</gene>
<dbReference type="PANTHER" id="PTHR13650:SF0">
    <property type="entry name" value="SPATACSIN"/>
    <property type="match status" value="1"/>
</dbReference>
<feature type="domain" description="Spatacsin C-terminal" evidence="2">
    <location>
        <begin position="2831"/>
        <end position="3122"/>
    </location>
</feature>
<organism evidence="3 4">
    <name type="scientific">Prunus persica</name>
    <name type="common">Peach</name>
    <name type="synonym">Amygdalus persica</name>
    <dbReference type="NCBI Taxonomy" id="3760"/>
    <lineage>
        <taxon>Eukaryota</taxon>
        <taxon>Viridiplantae</taxon>
        <taxon>Streptophyta</taxon>
        <taxon>Embryophyta</taxon>
        <taxon>Tracheophyta</taxon>
        <taxon>Spermatophyta</taxon>
        <taxon>Magnoliopsida</taxon>
        <taxon>eudicotyledons</taxon>
        <taxon>Gunneridae</taxon>
        <taxon>Pentapetalae</taxon>
        <taxon>rosids</taxon>
        <taxon>fabids</taxon>
        <taxon>Rosales</taxon>
        <taxon>Rosaceae</taxon>
        <taxon>Amygdaloideae</taxon>
        <taxon>Amygdaleae</taxon>
        <taxon>Prunus</taxon>
    </lineage>
</organism>
<dbReference type="EMBL" id="CM007656">
    <property type="protein sequence ID" value="ONI01951.1"/>
    <property type="molecule type" value="Genomic_DNA"/>
</dbReference>
<evidence type="ECO:0000313" key="3">
    <source>
        <dbReference type="EMBL" id="ONI01951.1"/>
    </source>
</evidence>
<reference evidence="3 4" key="1">
    <citation type="journal article" date="2013" name="Nat. Genet.">
        <title>The high-quality draft genome of peach (Prunus persica) identifies unique patterns of genetic diversity, domestication and genome evolution.</title>
        <authorList>
            <consortium name="International Peach Genome Initiative"/>
            <person name="Verde I."/>
            <person name="Abbott A.G."/>
            <person name="Scalabrin S."/>
            <person name="Jung S."/>
            <person name="Shu S."/>
            <person name="Marroni F."/>
            <person name="Zhebentyayeva T."/>
            <person name="Dettori M.T."/>
            <person name="Grimwood J."/>
            <person name="Cattonaro F."/>
            <person name="Zuccolo A."/>
            <person name="Rossini L."/>
            <person name="Jenkins J."/>
            <person name="Vendramin E."/>
            <person name="Meisel L.A."/>
            <person name="Decroocq V."/>
            <person name="Sosinski B."/>
            <person name="Prochnik S."/>
            <person name="Mitros T."/>
            <person name="Policriti A."/>
            <person name="Cipriani G."/>
            <person name="Dondini L."/>
            <person name="Ficklin S."/>
            <person name="Goodstein D.M."/>
            <person name="Xuan P."/>
            <person name="Del Fabbro C."/>
            <person name="Aramini V."/>
            <person name="Copetti D."/>
            <person name="Gonzalez S."/>
            <person name="Horner D.S."/>
            <person name="Falchi R."/>
            <person name="Lucas S."/>
            <person name="Mica E."/>
            <person name="Maldonado J."/>
            <person name="Lazzari B."/>
            <person name="Bielenberg D."/>
            <person name="Pirona R."/>
            <person name="Miculan M."/>
            <person name="Barakat A."/>
            <person name="Testolin R."/>
            <person name="Stella A."/>
            <person name="Tartarini S."/>
            <person name="Tonutti P."/>
            <person name="Arus P."/>
            <person name="Orellana A."/>
            <person name="Wells C."/>
            <person name="Main D."/>
            <person name="Vizzotto G."/>
            <person name="Silva H."/>
            <person name="Salamini F."/>
            <person name="Schmutz J."/>
            <person name="Morgante M."/>
            <person name="Rokhsar D.S."/>
        </authorList>
    </citation>
    <scope>NUCLEOTIDE SEQUENCE [LARGE SCALE GENOMIC DNA]</scope>
    <source>
        <strain evidence="4">cv. Nemared</strain>
    </source>
</reference>
<dbReference type="InterPro" id="IPR028103">
    <property type="entry name" value="Spatacsin"/>
</dbReference>
<evidence type="ECO:0000259" key="2">
    <source>
        <dbReference type="Pfam" id="PF14649"/>
    </source>
</evidence>
<dbReference type="Pfam" id="PF14649">
    <property type="entry name" value="Spatacsin_C"/>
    <property type="match status" value="1"/>
</dbReference>
<evidence type="ECO:0000256" key="1">
    <source>
        <dbReference type="SAM" id="MobiDB-lite"/>
    </source>
</evidence>
<dbReference type="STRING" id="3760.A0A251NRK5"/>
<protein>
    <recommendedName>
        <fullName evidence="2">Spatacsin C-terminal domain-containing protein</fullName>
    </recommendedName>
</protein>
<name>A0A251NRK5_PRUPE</name>
<dbReference type="Proteomes" id="UP000006882">
    <property type="component" value="Chromosome G6"/>
</dbReference>
<accession>A0A251NRK5</accession>
<feature type="compositionally biased region" description="Basic and acidic residues" evidence="1">
    <location>
        <begin position="2575"/>
        <end position="2585"/>
    </location>
</feature>
<evidence type="ECO:0000313" key="4">
    <source>
        <dbReference type="Proteomes" id="UP000006882"/>
    </source>
</evidence>
<dbReference type="PANTHER" id="PTHR13650">
    <property type="entry name" value="SPATACSIN"/>
    <property type="match status" value="1"/>
</dbReference>
<sequence length="3213" mass="357689">MDLSLGDKGPAILQLHKWGSSQAQLNLSEFREAFISPTRQLLLLLSYQCEALLIPLITGNSTASNNLESNSDESLQSPGSSAFCSQDLTAPGGSDSGRGDMPCTSGSTLDFDNDFTFQREISRSKTYPFVGDVNSLAWGICEDTYNQHKDALFSEILFVSGKQGVMVHAFVESTGNTAGTRNALEGRWVEWGPSVSLVDNMDIEEPSSLSCEATGNIDLNRANGNSVASKRWLQSFLTKVENVEYNGSMLTRFPEKSLFPCSAKVVSFALFNSNLPILDFLSNTGSVPSMGCGQERGHTSESDKSVNLHLTSSGQHFKSEILSNIFGVGMNTSYKCSRVFSSNSHYFIGFVFTQTDPASDESERSNNKNVLLVARLDRWGIQWVSSVKLDEGPKIRSVVEWIDFHFSDNLLVCLNASGLIVFYAVMSGEYVAHLDILQTLGLYPQLDFQKQETVSVGSEKHSLQVDGVDYKPVLQCGDYSGRRIFKRLIAASHTSLIAAVDDFGVIYVISAGDYIPDKYYTNEKLLPHGQHLGLGMLAAWEVGGSDIGHQRVYSNISASQKSIIPSMKNERSSFLDDCGNNVLKQEGKGSSCLSGFSASSKVTDQKCYDSEKKSHLMRKIFLPTYRFSEDDSICFSPLGITRLIKNHNLKDPRGSQIVHLNLHAEPAVHDDNFLNSGCEMVHLQGKEESFIGEAVGCTFQGCFYLVTEGGLSVVLPSVSVSSNFLPVEVIGCRQLCIDSGIGYPVKNAREIKESKQPWSPWNVEILDRVLLYESAEEADRLCLENGWNLKISRMRRLQLALDYLKFDEIERSLEMLVGVNFAEEGVLRLLFAAVYLMIHKVGNDNEISAASRLLALATCFSTKMIRKYWLLEHKTDAYEYARTQMLLLPPVVPQKVQDEISNSRRLREMAHFLEIIRNLQSRLGSKYKRPGQEFVESGEESTVVDNDLSQDESQLSIISVDPKSLETSKQHEAYFPVSTSGFNYSEKLALTPVDPSVHLDSEDLSEVSALVPQGVLPLENPKEMIARWKIDNLDLKAVVNDALLSGRLPLAVLQLHLHRSRDSFSGKEPHDTFTEVRDIGRAIAYDLFLKGESGLAVATLQRLGEDVEASLKQLLFGTVRRSLRMQITEEMSRYGYLGPYEWKILDRISLIERLYPSSSFWKTLHGRQKELMRFPASSSLPKRYNLHLLDSHAFNNFSIECDDIDGVVFGSWTNVNENPSVPMVDEDNAYAGYWAAAAVWFSFYDQRIIDRIVLDQSSFMGVHVLWESQLEYHVCHNDWEEVSRLLDLIPPHILVVGSLQVSLDGLQPASNFGCSRGPDYGDYLCSLEELDAVCTDVPEIKVFRFSCNIMCSMWLRMLMEEKLARKLIFLKEYWEGTLDILPLLARSGFITSKYEMPSKDDKIESLSEPQFPDDSGTFNVSTMQALHKLLIHHCARYNLPYLLDLYLDQHELVLDNDSLSSLQEAAGDCEWARWLLLSRVKGCEYKASFSNARAIMSCNLVPGSNLSVPEMDEIIRTVDDIAEGGGELAALATLMYASVPIQSCLSSGSVKRNSSTSAQCTLENLRPTLQRFPTLWQAFVSACFGQDATSNFLGPKAKNALSDYLNWRDNIFFSSVRDTSLLQMLPCWFPKAVRRLIQLYAQGPLGWQSVSGLPVGEGLLHRDIDFVMNVDEDAEISAISLEATIQKHIEEELYNSALEENSLGLEHHLHRGRALAAFNHLLTVRVQKLKSEAQTHGQTNVQADVQTLLGPITESEKSLLSSVMPLAIINFEDSVLVASCALFLELCGFSASMLRIDIAALRRMSSFYKSSENIESLKQLSTKGSAFHAVSHGSDLTESLARALADEHLHQDNSSTAKQKGASNLAAGKQPSRALMLVLQHLEKASLPPMVDGKTCGSWLLSGNGDGIELRSQQKAASHHWNLVTIFCQMHHLPLSTKYLSVLARDNDWVGFLSEAQIGGYPFDTVVQVASKEFSDPRLRIHISTVLKGMQLRRKASSSSYSDTTEKKNEASFPDENFCVPVELFRILAECEKQKFPGEAVLMKAKELSWSILAMIASCFSDVSPISCLTVWLEITAARETSSIKVNDIASRIANNVGAAVEATNSLPSGTKALTFHYNRQNSKRRRLLEPISRDPSAVAISDISNSPVDAQIFDSQDPSSKGERNVESGESINVSSDSDEGPALLSKMVAVLCEQHLFLPLLRAFEMFLPSCSLLPFIRALQAFSQMRLSEASAHLGSFSARFKEESTRLQSNVGREVQIGTSWISSTAIKAADAMLLTCPSPYEKRCLLQLLAATDFGDGGSAAACYRRLFWKINLAEPLLRKDDILHLGSETLDDVSLATALEDNRHWEQARNWARQLEASGGPWKSAVHHVTETQAESMVAEWKEFLWDVPEERIALWGHCQTLFIRYSFPALQVAGLFFLKHAEALEKDLPARELHELLLLSLQWLSGMITLASPVYPLHLIREIETKVWLLAVESEAHVKSEGDFNLSSSSRDPALKNSSSIIDRTASIITKMDNHIGTFKNRTIEKHDPREHSLAYHKNQVLDASFPLTTGGVQRQTEGKGYMPLRRPPLDSAEKNTDLDNGSNSLNTVNELQSQDENLKMELSFSRWEERVGPAELERAVLSLLEFGQIAAAKQLQHKLSPVKVPSEFVLVDAALKLAAMSTPSKKVSILMLDEEVHSIIQSYNILTDQHQVDPIQVLESLATNFTEGCGRGLCKRIIAVAKAAAILGISFSEAFDKQPIELLQLLSLKAQESFEEAHLLVRTHSMPAASIAQILSESFLKGLLAAHRGGYMDSQKEEGPAPLLWRFSDFLKWAELCPSEQEIGHSLMRLVITGQEVPHACEVELLILSHHFYKLSSCLDGVDVLVALAATRVEAYVSEGDFSCLARLITGVGNFHALNFILGILIENGQLDLLLQKYSAAADANAGTAEAVRGFRMAVLTSLKHFNPNDLDAFAMVYNHFDMKHETAALLESRAEQSSEQWFSHYDKDQNEDLLDSMRYYIEAAEVHKSIDAGNKTRRACAQASLVSLQIRMPDFHWLYRSETNARRALVEQSRFQEALIVAEAYGLNQPSEWALVLWNQMLKPEVLEEFVAEFVAVLPLQPSMLADLARFYRAEVAARGDQSQFSVWLTGGGLPAEWAKYLGRSFRCLLKRTRDLKLRLQLATVATGFGDVMDACMKSLDRVPDNVGPLVLRKGHGGAYLPLM</sequence>
<dbReference type="InterPro" id="IPR028107">
    <property type="entry name" value="Spatacsin_C_dom"/>
</dbReference>
<feature type="region of interest" description="Disordered" evidence="1">
    <location>
        <begin position="2562"/>
        <end position="2591"/>
    </location>
</feature>
<feature type="region of interest" description="Disordered" evidence="1">
    <location>
        <begin position="2153"/>
        <end position="2180"/>
    </location>
</feature>
<dbReference type="GO" id="GO:0005737">
    <property type="term" value="C:cytoplasm"/>
    <property type="evidence" value="ECO:0000318"/>
    <property type="project" value="GO_Central"/>
</dbReference>
<keyword evidence="4" id="KW-1185">Reference proteome</keyword>
<proteinExistence type="predicted"/>